<protein>
    <recommendedName>
        <fullName evidence="4 5">Large ribosomal subunit protein uL24</fullName>
    </recommendedName>
</protein>
<evidence type="ECO:0000259" key="6">
    <source>
        <dbReference type="SMART" id="SM00739"/>
    </source>
</evidence>
<comment type="similarity">
    <text evidence="1 5">Belongs to the universal ribosomal protein uL24 family.</text>
</comment>
<dbReference type="GO" id="GO:1990904">
    <property type="term" value="C:ribonucleoprotein complex"/>
    <property type="evidence" value="ECO:0007669"/>
    <property type="project" value="UniProtKB-KW"/>
</dbReference>
<dbReference type="EMBL" id="MGAV01000021">
    <property type="protein sequence ID" value="OGK53325.1"/>
    <property type="molecule type" value="Genomic_DNA"/>
</dbReference>
<dbReference type="InterPro" id="IPR005824">
    <property type="entry name" value="KOW"/>
</dbReference>
<evidence type="ECO:0000256" key="1">
    <source>
        <dbReference type="ARBA" id="ARBA00010618"/>
    </source>
</evidence>
<keyword evidence="5" id="KW-0694">RNA-binding</keyword>
<reference evidence="7 8" key="1">
    <citation type="journal article" date="2016" name="Nat. Commun.">
        <title>Thousands of microbial genomes shed light on interconnected biogeochemical processes in an aquifer system.</title>
        <authorList>
            <person name="Anantharaman K."/>
            <person name="Brown C.T."/>
            <person name="Hug L.A."/>
            <person name="Sharon I."/>
            <person name="Castelle C.J."/>
            <person name="Probst A.J."/>
            <person name="Thomas B.C."/>
            <person name="Singh A."/>
            <person name="Wilkins M.J."/>
            <person name="Karaoz U."/>
            <person name="Brodie E.L."/>
            <person name="Williams K.H."/>
            <person name="Hubbard S.S."/>
            <person name="Banfield J.F."/>
        </authorList>
    </citation>
    <scope>NUCLEOTIDE SEQUENCE [LARGE SCALE GENOMIC DNA]</scope>
</reference>
<dbReference type="Gene3D" id="2.30.30.30">
    <property type="match status" value="1"/>
</dbReference>
<organism evidence="7 8">
    <name type="scientific">Candidatus Roizmanbacteria bacterium RIFCSPLOWO2_02_FULL_36_11</name>
    <dbReference type="NCBI Taxonomy" id="1802071"/>
    <lineage>
        <taxon>Bacteria</taxon>
        <taxon>Candidatus Roizmaniibacteriota</taxon>
    </lineage>
</organism>
<comment type="caution">
    <text evidence="7">The sequence shown here is derived from an EMBL/GenBank/DDBJ whole genome shotgun (WGS) entry which is preliminary data.</text>
</comment>
<dbReference type="CDD" id="cd06089">
    <property type="entry name" value="KOW_RPL26"/>
    <property type="match status" value="1"/>
</dbReference>
<dbReference type="Pfam" id="PF00467">
    <property type="entry name" value="KOW"/>
    <property type="match status" value="1"/>
</dbReference>
<gene>
    <name evidence="5" type="primary">rplX</name>
    <name evidence="7" type="ORF">A3H78_03410</name>
</gene>
<dbReference type="GO" id="GO:0019843">
    <property type="term" value="F:rRNA binding"/>
    <property type="evidence" value="ECO:0007669"/>
    <property type="project" value="UniProtKB-UniRule"/>
</dbReference>
<keyword evidence="3 5" id="KW-0687">Ribonucleoprotein</keyword>
<dbReference type="Pfam" id="PF17136">
    <property type="entry name" value="ribosomal_L24"/>
    <property type="match status" value="1"/>
</dbReference>
<dbReference type="InterPro" id="IPR014722">
    <property type="entry name" value="Rib_uL2_dom2"/>
</dbReference>
<evidence type="ECO:0000256" key="2">
    <source>
        <dbReference type="ARBA" id="ARBA00022980"/>
    </source>
</evidence>
<dbReference type="InterPro" id="IPR057264">
    <property type="entry name" value="Ribosomal_uL24_C"/>
</dbReference>
<dbReference type="GO" id="GO:0003735">
    <property type="term" value="F:structural constituent of ribosome"/>
    <property type="evidence" value="ECO:0007669"/>
    <property type="project" value="InterPro"/>
</dbReference>
<evidence type="ECO:0000256" key="5">
    <source>
        <dbReference type="HAMAP-Rule" id="MF_01326"/>
    </source>
</evidence>
<comment type="function">
    <text evidence="5">One of the proteins that surrounds the polypeptide exit tunnel on the outside of the subunit.</text>
</comment>
<comment type="function">
    <text evidence="5">One of two assembly initiator proteins, it binds directly to the 5'-end of the 23S rRNA, where it nucleates assembly of the 50S subunit.</text>
</comment>
<dbReference type="NCBIfam" id="TIGR01079">
    <property type="entry name" value="rplX_bact"/>
    <property type="match status" value="1"/>
</dbReference>
<evidence type="ECO:0000256" key="3">
    <source>
        <dbReference type="ARBA" id="ARBA00023274"/>
    </source>
</evidence>
<dbReference type="SUPFAM" id="SSF50104">
    <property type="entry name" value="Translation proteins SH3-like domain"/>
    <property type="match status" value="1"/>
</dbReference>
<dbReference type="InterPro" id="IPR041988">
    <property type="entry name" value="Ribosomal_uL24_KOW"/>
</dbReference>
<dbReference type="Proteomes" id="UP000177418">
    <property type="component" value="Unassembled WGS sequence"/>
</dbReference>
<dbReference type="GO" id="GO:0005840">
    <property type="term" value="C:ribosome"/>
    <property type="evidence" value="ECO:0007669"/>
    <property type="project" value="UniProtKB-KW"/>
</dbReference>
<evidence type="ECO:0000313" key="7">
    <source>
        <dbReference type="EMBL" id="OGK53325.1"/>
    </source>
</evidence>
<accession>A0A1F7JCL6</accession>
<comment type="subunit">
    <text evidence="5">Part of the 50S ribosomal subunit.</text>
</comment>
<keyword evidence="2 5" id="KW-0689">Ribosomal protein</keyword>
<proteinExistence type="inferred from homology"/>
<evidence type="ECO:0000313" key="8">
    <source>
        <dbReference type="Proteomes" id="UP000177418"/>
    </source>
</evidence>
<keyword evidence="5" id="KW-0699">rRNA-binding</keyword>
<dbReference type="SMART" id="SM00739">
    <property type="entry name" value="KOW"/>
    <property type="match status" value="1"/>
</dbReference>
<dbReference type="GO" id="GO:0006412">
    <property type="term" value="P:translation"/>
    <property type="evidence" value="ECO:0007669"/>
    <property type="project" value="UniProtKB-UniRule"/>
</dbReference>
<dbReference type="InterPro" id="IPR003256">
    <property type="entry name" value="Ribosomal_uL24"/>
</dbReference>
<sequence length="101" mass="11587">MKFKKGDKIRVFVGKDKGREGKIEKVYSKMSKVLIVGINIYKKHIKKNEKMPKGGIVELPRPMDVSKLMFICPKCKADVKLGYKFIGQKKLRICRKCAAEV</sequence>
<feature type="domain" description="KOW" evidence="6">
    <location>
        <begin position="2"/>
        <end position="29"/>
    </location>
</feature>
<dbReference type="HAMAP" id="MF_01326_B">
    <property type="entry name" value="Ribosomal_uL24_B"/>
    <property type="match status" value="1"/>
</dbReference>
<dbReference type="InterPro" id="IPR008991">
    <property type="entry name" value="Translation_prot_SH3-like_sf"/>
</dbReference>
<evidence type="ECO:0000256" key="4">
    <source>
        <dbReference type="ARBA" id="ARBA00035206"/>
    </source>
</evidence>
<dbReference type="AlphaFoldDB" id="A0A1F7JCL6"/>
<name>A0A1F7JCL6_9BACT</name>
<dbReference type="PANTHER" id="PTHR12903">
    <property type="entry name" value="MITOCHONDRIAL RIBOSOMAL PROTEIN L24"/>
    <property type="match status" value="1"/>
</dbReference>